<dbReference type="EMBL" id="CM004481">
    <property type="protein sequence ID" value="OCT65048.1"/>
    <property type="molecule type" value="Genomic_DNA"/>
</dbReference>
<evidence type="ECO:0000313" key="2">
    <source>
        <dbReference type="Proteomes" id="UP000694892"/>
    </source>
</evidence>
<protein>
    <submittedName>
        <fullName evidence="1">Uncharacterized protein</fullName>
    </submittedName>
</protein>
<proteinExistence type="predicted"/>
<dbReference type="Proteomes" id="UP000694892">
    <property type="component" value="Chromosome 8S"/>
</dbReference>
<accession>A0A974C1X0</accession>
<gene>
    <name evidence="1" type="ORF">XELAEV_18041290mg</name>
</gene>
<evidence type="ECO:0000313" key="1">
    <source>
        <dbReference type="EMBL" id="OCT65048.1"/>
    </source>
</evidence>
<organism evidence="1 2">
    <name type="scientific">Xenopus laevis</name>
    <name type="common">African clawed frog</name>
    <dbReference type="NCBI Taxonomy" id="8355"/>
    <lineage>
        <taxon>Eukaryota</taxon>
        <taxon>Metazoa</taxon>
        <taxon>Chordata</taxon>
        <taxon>Craniata</taxon>
        <taxon>Vertebrata</taxon>
        <taxon>Euteleostomi</taxon>
        <taxon>Amphibia</taxon>
        <taxon>Batrachia</taxon>
        <taxon>Anura</taxon>
        <taxon>Pipoidea</taxon>
        <taxon>Pipidae</taxon>
        <taxon>Xenopodinae</taxon>
        <taxon>Xenopus</taxon>
        <taxon>Xenopus</taxon>
    </lineage>
</organism>
<dbReference type="AlphaFoldDB" id="A0A974C1X0"/>
<name>A0A974C1X0_XENLA</name>
<sequence length="93" mass="10576">MTRKEPGSSVVRTPQDSGSDLQLLLVIFHLQDVDSLLAGPDSTLNFPPTLWLLFMRDRKEFQLKARQVDGSLDGYFPIPPMHFHFPGFGLFFP</sequence>
<reference evidence="2" key="1">
    <citation type="journal article" date="2016" name="Nature">
        <title>Genome evolution in the allotetraploid frog Xenopus laevis.</title>
        <authorList>
            <person name="Session A.M."/>
            <person name="Uno Y."/>
            <person name="Kwon T."/>
            <person name="Chapman J.A."/>
            <person name="Toyoda A."/>
            <person name="Takahashi S."/>
            <person name="Fukui A."/>
            <person name="Hikosaka A."/>
            <person name="Suzuki A."/>
            <person name="Kondo M."/>
            <person name="van Heeringen S.J."/>
            <person name="Quigley I."/>
            <person name="Heinz S."/>
            <person name="Ogino H."/>
            <person name="Ochi H."/>
            <person name="Hellsten U."/>
            <person name="Lyons J.B."/>
            <person name="Simakov O."/>
            <person name="Putnam N."/>
            <person name="Stites J."/>
            <person name="Kuroki Y."/>
            <person name="Tanaka T."/>
            <person name="Michiue T."/>
            <person name="Watanabe M."/>
            <person name="Bogdanovic O."/>
            <person name="Lister R."/>
            <person name="Georgiou G."/>
            <person name="Paranjpe S.S."/>
            <person name="van Kruijsbergen I."/>
            <person name="Shu S."/>
            <person name="Carlson J."/>
            <person name="Kinoshita T."/>
            <person name="Ohta Y."/>
            <person name="Mawaribuchi S."/>
            <person name="Jenkins J."/>
            <person name="Grimwood J."/>
            <person name="Schmutz J."/>
            <person name="Mitros T."/>
            <person name="Mozaffari S.V."/>
            <person name="Suzuki Y."/>
            <person name="Haramoto Y."/>
            <person name="Yamamoto T.S."/>
            <person name="Takagi C."/>
            <person name="Heald R."/>
            <person name="Miller K."/>
            <person name="Haudenschild C."/>
            <person name="Kitzman J."/>
            <person name="Nakayama T."/>
            <person name="Izutsu Y."/>
            <person name="Robert J."/>
            <person name="Fortriede J."/>
            <person name="Burns K."/>
            <person name="Lotay V."/>
            <person name="Karimi K."/>
            <person name="Yasuoka Y."/>
            <person name="Dichmann D.S."/>
            <person name="Flajnik M.F."/>
            <person name="Houston D.W."/>
            <person name="Shendure J."/>
            <person name="DuPasquier L."/>
            <person name="Vize P.D."/>
            <person name="Zorn A.M."/>
            <person name="Ito M."/>
            <person name="Marcotte E.M."/>
            <person name="Wallingford J.B."/>
            <person name="Ito Y."/>
            <person name="Asashima M."/>
            <person name="Ueno N."/>
            <person name="Matsuda Y."/>
            <person name="Veenstra G.J."/>
            <person name="Fujiyama A."/>
            <person name="Harland R.M."/>
            <person name="Taira M."/>
            <person name="Rokhsar D.S."/>
        </authorList>
    </citation>
    <scope>NUCLEOTIDE SEQUENCE [LARGE SCALE GENOMIC DNA]</scope>
    <source>
        <strain evidence="2">J</strain>
    </source>
</reference>